<reference evidence="3 4" key="2">
    <citation type="submission" date="2012-02" db="EMBL/GenBank/DDBJ databases">
        <title>Improved High-Quality Draft sequence of Eubacterium cellulosolvens 6.</title>
        <authorList>
            <consortium name="US DOE Joint Genome Institute"/>
            <person name="Lucas S."/>
            <person name="Han J."/>
            <person name="Lapidus A."/>
            <person name="Cheng J.-F."/>
            <person name="Goodwin L."/>
            <person name="Pitluck S."/>
            <person name="Peters L."/>
            <person name="Mikhailova N."/>
            <person name="Gu W."/>
            <person name="Detter J.C."/>
            <person name="Han C."/>
            <person name="Tapia R."/>
            <person name="Land M."/>
            <person name="Hauser L."/>
            <person name="Kyrpides N."/>
            <person name="Ivanova N."/>
            <person name="Pagani I."/>
            <person name="Johnson E."/>
            <person name="Mukhopadhyay B."/>
            <person name="Anderson I."/>
            <person name="Woyke T."/>
        </authorList>
    </citation>
    <scope>NUCLEOTIDE SEQUENCE [LARGE SCALE GENOMIC DNA]</scope>
    <source>
        <strain evidence="3 4">6</strain>
    </source>
</reference>
<evidence type="ECO:0000256" key="2">
    <source>
        <dbReference type="SAM" id="SignalP"/>
    </source>
</evidence>
<feature type="signal peptide" evidence="2">
    <location>
        <begin position="1"/>
        <end position="23"/>
    </location>
</feature>
<feature type="chain" id="PRO_5038550838" description="Secreted protein" evidence="2">
    <location>
        <begin position="24"/>
        <end position="81"/>
    </location>
</feature>
<keyword evidence="4" id="KW-1185">Reference proteome</keyword>
<gene>
    <name evidence="3" type="ORF">EubceDRAFT1_1544</name>
</gene>
<dbReference type="EMBL" id="CM001487">
    <property type="protein sequence ID" value="EIM57333.1"/>
    <property type="molecule type" value="Genomic_DNA"/>
</dbReference>
<sequence>MKKTGKKLAFSAALLAATLNIGACTKYNPAENEEPEVYGPPNDISVSVSSEDKPESDSKDTKTYSPDENMEVSVYGPPESD</sequence>
<feature type="compositionally biased region" description="Basic and acidic residues" evidence="1">
    <location>
        <begin position="50"/>
        <end position="62"/>
    </location>
</feature>
<protein>
    <recommendedName>
        <fullName evidence="5">Secreted protein</fullName>
    </recommendedName>
</protein>
<dbReference type="STRING" id="633697.EubceDRAFT1_1544"/>
<reference evidence="3 4" key="1">
    <citation type="submission" date="2010-08" db="EMBL/GenBank/DDBJ databases">
        <authorList>
            <consortium name="US DOE Joint Genome Institute (JGI-PGF)"/>
            <person name="Lucas S."/>
            <person name="Copeland A."/>
            <person name="Lapidus A."/>
            <person name="Cheng J.-F."/>
            <person name="Bruce D."/>
            <person name="Goodwin L."/>
            <person name="Pitluck S."/>
            <person name="Land M.L."/>
            <person name="Hauser L."/>
            <person name="Chang Y.-J."/>
            <person name="Anderson I.J."/>
            <person name="Johnson E."/>
            <person name="Mulhopadhyay B."/>
            <person name="Kyrpides N."/>
            <person name="Woyke T.J."/>
        </authorList>
    </citation>
    <scope>NUCLEOTIDE SEQUENCE [LARGE SCALE GENOMIC DNA]</scope>
    <source>
        <strain evidence="3 4">6</strain>
    </source>
</reference>
<organism evidence="3 4">
    <name type="scientific">Eubacterium cellulosolvens (strain ATCC 43171 / JCM 9499 / 6)</name>
    <name type="common">Cillobacterium cellulosolvens</name>
    <dbReference type="NCBI Taxonomy" id="633697"/>
    <lineage>
        <taxon>Bacteria</taxon>
        <taxon>Bacillati</taxon>
        <taxon>Bacillota</taxon>
        <taxon>Clostridia</taxon>
        <taxon>Eubacteriales</taxon>
        <taxon>Eubacteriaceae</taxon>
        <taxon>Eubacterium</taxon>
    </lineage>
</organism>
<evidence type="ECO:0008006" key="5">
    <source>
        <dbReference type="Google" id="ProtNLM"/>
    </source>
</evidence>
<keyword evidence="2" id="KW-0732">Signal</keyword>
<evidence type="ECO:0000256" key="1">
    <source>
        <dbReference type="SAM" id="MobiDB-lite"/>
    </source>
</evidence>
<dbReference type="Proteomes" id="UP000005753">
    <property type="component" value="Chromosome"/>
</dbReference>
<feature type="region of interest" description="Disordered" evidence="1">
    <location>
        <begin position="30"/>
        <end position="81"/>
    </location>
</feature>
<evidence type="ECO:0000313" key="4">
    <source>
        <dbReference type="Proteomes" id="UP000005753"/>
    </source>
</evidence>
<proteinExistence type="predicted"/>
<dbReference type="AlphaFoldDB" id="I5AU60"/>
<dbReference type="HOGENOM" id="CLU_2568728_0_0_9"/>
<name>I5AU60_EUBC6</name>
<evidence type="ECO:0000313" key="3">
    <source>
        <dbReference type="EMBL" id="EIM57333.1"/>
    </source>
</evidence>
<accession>I5AU60</accession>